<dbReference type="PROSITE" id="PS51673">
    <property type="entry name" value="SUZ"/>
    <property type="match status" value="1"/>
</dbReference>
<dbReference type="EMBL" id="VIIS01001968">
    <property type="protein sequence ID" value="KAF0290236.1"/>
    <property type="molecule type" value="Genomic_DNA"/>
</dbReference>
<gene>
    <name evidence="6" type="primary">SZRD1</name>
    <name evidence="6" type="ORF">FJT64_011548</name>
</gene>
<feature type="compositionally biased region" description="Basic and acidic residues" evidence="3">
    <location>
        <begin position="70"/>
        <end position="87"/>
    </location>
</feature>
<sequence>MSQHTSTTYSTTSYLELDRQLEQLRLSREQERAAAAARPGPQERLMVRVQGDEAGRTQYVPAGPQITILKRPDQANRERRNEQERSRQPAKTLQQREAEYAEARQRILGSSGVIEKNQGSERSAPVELLRNKQPAQAVSRQPRGPDGTAGFQLRR</sequence>
<comment type="similarity">
    <text evidence="1">Belongs to the SZRD1 family.</text>
</comment>
<reference evidence="6 7" key="1">
    <citation type="submission" date="2019-07" db="EMBL/GenBank/DDBJ databases">
        <title>Draft genome assembly of a fouling barnacle, Amphibalanus amphitrite (Darwin, 1854): The first reference genome for Thecostraca.</title>
        <authorList>
            <person name="Kim W."/>
        </authorList>
    </citation>
    <scope>NUCLEOTIDE SEQUENCE [LARGE SCALE GENOMIC DNA]</scope>
    <source>
        <strain evidence="6">SNU_AA5</strain>
        <tissue evidence="6">Soma without cirri and trophi</tissue>
    </source>
</reference>
<evidence type="ECO:0000259" key="5">
    <source>
        <dbReference type="PROSITE" id="PS51938"/>
    </source>
</evidence>
<feature type="region of interest" description="Disordered" evidence="3">
    <location>
        <begin position="52"/>
        <end position="155"/>
    </location>
</feature>
<dbReference type="OrthoDB" id="6382204at2759"/>
<dbReference type="Pfam" id="PF12901">
    <property type="entry name" value="SUZ-C"/>
    <property type="match status" value="1"/>
</dbReference>
<dbReference type="InterPro" id="IPR024771">
    <property type="entry name" value="SUZ"/>
</dbReference>
<evidence type="ECO:0000256" key="2">
    <source>
        <dbReference type="ARBA" id="ARBA00044802"/>
    </source>
</evidence>
<feature type="domain" description="SUZ-C" evidence="5">
    <location>
        <begin position="96"/>
        <end position="155"/>
    </location>
</feature>
<evidence type="ECO:0000259" key="4">
    <source>
        <dbReference type="PROSITE" id="PS51673"/>
    </source>
</evidence>
<evidence type="ECO:0000313" key="7">
    <source>
        <dbReference type="Proteomes" id="UP000440578"/>
    </source>
</evidence>
<evidence type="ECO:0000256" key="1">
    <source>
        <dbReference type="ARBA" id="ARBA00007124"/>
    </source>
</evidence>
<dbReference type="PROSITE" id="PS51938">
    <property type="entry name" value="SUZ_C"/>
    <property type="match status" value="1"/>
</dbReference>
<name>A0A6A4V6K3_AMPAM</name>
<comment type="caution">
    <text evidence="6">The sequence shown here is derived from an EMBL/GenBank/DDBJ whole genome shotgun (WGS) entry which is preliminary data.</text>
</comment>
<feature type="compositionally biased region" description="Low complexity" evidence="3">
    <location>
        <begin position="33"/>
        <end position="44"/>
    </location>
</feature>
<dbReference type="PANTHER" id="PTHR31796:SF2">
    <property type="entry name" value="SUZ DOMAIN-CONTAINING PROTEIN 1"/>
    <property type="match status" value="1"/>
</dbReference>
<dbReference type="InterPro" id="IPR039228">
    <property type="entry name" value="SZRD1"/>
</dbReference>
<feature type="compositionally biased region" description="Basic and acidic residues" evidence="3">
    <location>
        <begin position="94"/>
        <end position="105"/>
    </location>
</feature>
<dbReference type="Pfam" id="PF12752">
    <property type="entry name" value="SUZ"/>
    <property type="match status" value="1"/>
</dbReference>
<protein>
    <recommendedName>
        <fullName evidence="2">SUZ RNA-binding domain-containing</fullName>
    </recommendedName>
</protein>
<feature type="region of interest" description="Disordered" evidence="3">
    <location>
        <begin position="26"/>
        <end position="45"/>
    </location>
</feature>
<proteinExistence type="inferred from homology"/>
<accession>A0A6A4V6K3</accession>
<organism evidence="6 7">
    <name type="scientific">Amphibalanus amphitrite</name>
    <name type="common">Striped barnacle</name>
    <name type="synonym">Balanus amphitrite</name>
    <dbReference type="NCBI Taxonomy" id="1232801"/>
    <lineage>
        <taxon>Eukaryota</taxon>
        <taxon>Metazoa</taxon>
        <taxon>Ecdysozoa</taxon>
        <taxon>Arthropoda</taxon>
        <taxon>Crustacea</taxon>
        <taxon>Multicrustacea</taxon>
        <taxon>Cirripedia</taxon>
        <taxon>Thoracica</taxon>
        <taxon>Thoracicalcarea</taxon>
        <taxon>Balanomorpha</taxon>
        <taxon>Balanoidea</taxon>
        <taxon>Balanidae</taxon>
        <taxon>Amphibalaninae</taxon>
        <taxon>Amphibalanus</taxon>
    </lineage>
</organism>
<evidence type="ECO:0000313" key="6">
    <source>
        <dbReference type="EMBL" id="KAF0290236.1"/>
    </source>
</evidence>
<dbReference type="PANTHER" id="PTHR31796">
    <property type="entry name" value="SUZ DOMAIN-CONTAINING PROTEIN 1"/>
    <property type="match status" value="1"/>
</dbReference>
<dbReference type="InterPro" id="IPR024642">
    <property type="entry name" value="SUZ-C"/>
</dbReference>
<keyword evidence="7" id="KW-1185">Reference proteome</keyword>
<dbReference type="AlphaFoldDB" id="A0A6A4V6K3"/>
<feature type="domain" description="SUZ" evidence="4">
    <location>
        <begin position="39"/>
        <end position="112"/>
    </location>
</feature>
<dbReference type="Proteomes" id="UP000440578">
    <property type="component" value="Unassembled WGS sequence"/>
</dbReference>
<evidence type="ECO:0000256" key="3">
    <source>
        <dbReference type="SAM" id="MobiDB-lite"/>
    </source>
</evidence>